<dbReference type="Gene3D" id="3.30.450.40">
    <property type="match status" value="1"/>
</dbReference>
<gene>
    <name evidence="2" type="ORF">B0G62_12516</name>
</gene>
<dbReference type="GO" id="GO:0003824">
    <property type="term" value="F:catalytic activity"/>
    <property type="evidence" value="ECO:0007669"/>
    <property type="project" value="UniProtKB-ARBA"/>
</dbReference>
<dbReference type="AlphaFoldDB" id="A0A2S4LV31"/>
<dbReference type="Pfam" id="PF00990">
    <property type="entry name" value="GGDEF"/>
    <property type="match status" value="1"/>
</dbReference>
<comment type="caution">
    <text evidence="2">The sequence shown here is derived from an EMBL/GenBank/DDBJ whole genome shotgun (WGS) entry which is preliminary data.</text>
</comment>
<dbReference type="Gene3D" id="3.30.70.270">
    <property type="match status" value="1"/>
</dbReference>
<evidence type="ECO:0000259" key="1">
    <source>
        <dbReference type="PROSITE" id="PS50887"/>
    </source>
</evidence>
<dbReference type="SUPFAM" id="SSF55781">
    <property type="entry name" value="GAF domain-like"/>
    <property type="match status" value="1"/>
</dbReference>
<dbReference type="NCBIfam" id="TIGR00254">
    <property type="entry name" value="GGDEF"/>
    <property type="match status" value="1"/>
</dbReference>
<reference evidence="2 3" key="1">
    <citation type="submission" date="2018-01" db="EMBL/GenBank/DDBJ databases">
        <title>Genomic Encyclopedia of Type Strains, Phase III (KMG-III): the genomes of soil and plant-associated and newly described type strains.</title>
        <authorList>
            <person name="Whitman W."/>
        </authorList>
    </citation>
    <scope>NUCLEOTIDE SEQUENCE [LARGE SCALE GENOMIC DNA]</scope>
    <source>
        <strain evidence="2 3">JCM 18070</strain>
    </source>
</reference>
<dbReference type="InterPro" id="IPR000160">
    <property type="entry name" value="GGDEF_dom"/>
</dbReference>
<organism evidence="2 3">
    <name type="scientific">Paraburkholderia eburnea</name>
    <dbReference type="NCBI Taxonomy" id="1189126"/>
    <lineage>
        <taxon>Bacteria</taxon>
        <taxon>Pseudomonadati</taxon>
        <taxon>Pseudomonadota</taxon>
        <taxon>Betaproteobacteria</taxon>
        <taxon>Burkholderiales</taxon>
        <taxon>Burkholderiaceae</taxon>
        <taxon>Paraburkholderia</taxon>
    </lineage>
</organism>
<dbReference type="Pfam" id="PF01590">
    <property type="entry name" value="GAF"/>
    <property type="match status" value="1"/>
</dbReference>
<dbReference type="SUPFAM" id="SSF55073">
    <property type="entry name" value="Nucleotide cyclase"/>
    <property type="match status" value="1"/>
</dbReference>
<protein>
    <submittedName>
        <fullName evidence="2">Diguanylate cyclase with GAF sensor</fullName>
    </submittedName>
</protein>
<evidence type="ECO:0000313" key="2">
    <source>
        <dbReference type="EMBL" id="POR46298.1"/>
    </source>
</evidence>
<keyword evidence="3" id="KW-1185">Reference proteome</keyword>
<dbReference type="RefSeq" id="WP_103707348.1">
    <property type="nucleotide sequence ID" value="NZ_PQGA01000025.1"/>
</dbReference>
<evidence type="ECO:0000313" key="3">
    <source>
        <dbReference type="Proteomes" id="UP000237381"/>
    </source>
</evidence>
<dbReference type="FunFam" id="3.30.70.270:FF:000001">
    <property type="entry name" value="Diguanylate cyclase domain protein"/>
    <property type="match status" value="1"/>
</dbReference>
<dbReference type="PROSITE" id="PS50887">
    <property type="entry name" value="GGDEF"/>
    <property type="match status" value="1"/>
</dbReference>
<dbReference type="SMART" id="SM00267">
    <property type="entry name" value="GGDEF"/>
    <property type="match status" value="1"/>
</dbReference>
<dbReference type="Proteomes" id="UP000237381">
    <property type="component" value="Unassembled WGS sequence"/>
</dbReference>
<dbReference type="PANTHER" id="PTHR43102:SF2">
    <property type="entry name" value="GAF DOMAIN-CONTAINING PROTEIN"/>
    <property type="match status" value="1"/>
</dbReference>
<dbReference type="SMART" id="SM00065">
    <property type="entry name" value="GAF"/>
    <property type="match status" value="1"/>
</dbReference>
<feature type="domain" description="GGDEF" evidence="1">
    <location>
        <begin position="194"/>
        <end position="327"/>
    </location>
</feature>
<accession>A0A2S4LV31</accession>
<name>A0A2S4LV31_9BURK</name>
<dbReference type="CDD" id="cd01949">
    <property type="entry name" value="GGDEF"/>
    <property type="match status" value="1"/>
</dbReference>
<dbReference type="InterPro" id="IPR029016">
    <property type="entry name" value="GAF-like_dom_sf"/>
</dbReference>
<proteinExistence type="predicted"/>
<dbReference type="EMBL" id="PQGA01000025">
    <property type="protein sequence ID" value="POR46298.1"/>
    <property type="molecule type" value="Genomic_DNA"/>
</dbReference>
<sequence>MTAPRIPLNEAERIAALQTLEILDTPPEERFDRLTRLARRLFNVPVALVSLVDTDRQWFKSVDGLSFTQTTRDVSFCGHTILEENLFIVPDTTVDARFHDNPLVTDGPRIRFYAGCPLTMPGGITLGSICLMDTRPRTFSEEDQRSLRDIGQIVIRELVAFELATTDELTRIPNRRAFERIAQHALNICKRSHKPAVLTYFDLDNFKAINDSFGHAEGDRALVEFVTTLRGAVRNTDVIGRLGGDEFAAIFVDTDDIWIAAIWQRIRETLAQNRARNRNPYPIDFSTGTVTYDASRHPTVGHMLEDADRAMYLMKQSRRSRPVTAREAG</sequence>
<dbReference type="OrthoDB" id="5571399at2"/>
<dbReference type="InterPro" id="IPR043128">
    <property type="entry name" value="Rev_trsase/Diguanyl_cyclase"/>
</dbReference>
<dbReference type="InterPro" id="IPR029787">
    <property type="entry name" value="Nucleotide_cyclase"/>
</dbReference>
<dbReference type="InterPro" id="IPR003018">
    <property type="entry name" value="GAF"/>
</dbReference>
<dbReference type="PANTHER" id="PTHR43102">
    <property type="entry name" value="SLR1143 PROTEIN"/>
    <property type="match status" value="1"/>
</dbReference>